<evidence type="ECO:0008006" key="15">
    <source>
        <dbReference type="Google" id="ProtNLM"/>
    </source>
</evidence>
<reference evidence="13" key="1">
    <citation type="submission" date="2021-01" db="EMBL/GenBank/DDBJ databases">
        <authorList>
            <person name="Kaushik A."/>
        </authorList>
    </citation>
    <scope>NUCLEOTIDE SEQUENCE</scope>
    <source>
        <strain evidence="13">AG1-1C</strain>
    </source>
</reference>
<evidence type="ECO:0000256" key="5">
    <source>
        <dbReference type="ARBA" id="ARBA00022723"/>
    </source>
</evidence>
<dbReference type="InterPro" id="IPR036396">
    <property type="entry name" value="Cyt_P450_sf"/>
</dbReference>
<dbReference type="PANTHER" id="PTHR24305:SF29">
    <property type="entry name" value="BENZOATE-PARA-HYDROXYLASE"/>
    <property type="match status" value="1"/>
</dbReference>
<comment type="cofactor">
    <cofactor evidence="1 9">
        <name>heme</name>
        <dbReference type="ChEBI" id="CHEBI:30413"/>
    </cofactor>
</comment>
<keyword evidence="12" id="KW-0472">Membrane</keyword>
<dbReference type="Pfam" id="PF00067">
    <property type="entry name" value="p450"/>
    <property type="match status" value="1"/>
</dbReference>
<evidence type="ECO:0000256" key="12">
    <source>
        <dbReference type="SAM" id="Phobius"/>
    </source>
</evidence>
<evidence type="ECO:0000256" key="9">
    <source>
        <dbReference type="PIRSR" id="PIRSR602401-1"/>
    </source>
</evidence>
<evidence type="ECO:0000313" key="13">
    <source>
        <dbReference type="EMBL" id="CAE6395305.1"/>
    </source>
</evidence>
<dbReference type="PRINTS" id="PR00385">
    <property type="entry name" value="P450"/>
</dbReference>
<keyword evidence="12" id="KW-1133">Transmembrane helix</keyword>
<protein>
    <recommendedName>
        <fullName evidence="15">Benzoate 4-monooxygenase</fullName>
    </recommendedName>
</protein>
<dbReference type="PANTHER" id="PTHR24305">
    <property type="entry name" value="CYTOCHROME P450"/>
    <property type="match status" value="1"/>
</dbReference>
<dbReference type="InterPro" id="IPR002401">
    <property type="entry name" value="Cyt_P450_E_grp-I"/>
</dbReference>
<dbReference type="GO" id="GO:0005506">
    <property type="term" value="F:iron ion binding"/>
    <property type="evidence" value="ECO:0007669"/>
    <property type="project" value="InterPro"/>
</dbReference>
<dbReference type="SUPFAM" id="SSF48264">
    <property type="entry name" value="Cytochrome P450"/>
    <property type="match status" value="1"/>
</dbReference>
<dbReference type="InterPro" id="IPR050121">
    <property type="entry name" value="Cytochrome_P450_monoxygenase"/>
</dbReference>
<dbReference type="CDD" id="cd11061">
    <property type="entry name" value="CYP67-like"/>
    <property type="match status" value="1"/>
</dbReference>
<dbReference type="EMBL" id="CAJMWS010000298">
    <property type="protein sequence ID" value="CAE6395305.1"/>
    <property type="molecule type" value="Genomic_DNA"/>
</dbReference>
<dbReference type="InterPro" id="IPR017972">
    <property type="entry name" value="Cyt_P450_CS"/>
</dbReference>
<keyword evidence="7 9" id="KW-0408">Iron</keyword>
<keyword evidence="8 10" id="KW-0503">Monooxygenase</keyword>
<comment type="similarity">
    <text evidence="3 10">Belongs to the cytochrome P450 family.</text>
</comment>
<evidence type="ECO:0000256" key="10">
    <source>
        <dbReference type="RuleBase" id="RU000461"/>
    </source>
</evidence>
<evidence type="ECO:0000256" key="7">
    <source>
        <dbReference type="ARBA" id="ARBA00023004"/>
    </source>
</evidence>
<keyword evidence="12" id="KW-0812">Transmembrane</keyword>
<evidence type="ECO:0000256" key="2">
    <source>
        <dbReference type="ARBA" id="ARBA00005179"/>
    </source>
</evidence>
<sequence length="569" mass="63341">MSLALTDWSPALVYVPIGAGIVLVAAHLVPYLLDPHNYRRPAIKGPWLNALSDAWLAHAAAQGDRSERVHELHKKYGKFVRVAPNHISIADPEALQVVYAHGNGTLKTEFYDAFVSIRRGLFNTRDRAEHTRKRKLVSHVFSQQNVLAFEPHIRRHVRKFCAQWDERCMLAAKGENGADWEARDGQAWFDCLPHYNYLAFDIIGDLAFGSPFGMIPAQRDSAPMLEHVESKDAKSSKRIVKHVPAIKILNDRGDYAASLGVMPPWWRPWAKRVPWYARGNAAVQCLAGLAVAAVAKRLEEGLPDEEDDEEEEVEQEGSRAKKKRTDLLEKLLQGKDENGAPMGREELTAEALTQLIAGSDTTSNSSCAITYYLAANPEKQRKLQAELDEYLSPTEMPSPATSFEKVKSLPYLNACINEGLRLHATSSMGLPRVIPPGTFLEVCGEKFGPGSVLSVPSFTTHRDQAVWGEDVEAFRPERWFEAGADVQAGVGTGVMAKAFNPFSYGPRACVGRNLASMELQIIISSVFARYEFELLKPGESLKTREGFLRKPLDCYVGMKRRTAKNSVKL</sequence>
<evidence type="ECO:0000313" key="14">
    <source>
        <dbReference type="Proteomes" id="UP000663846"/>
    </source>
</evidence>
<feature type="region of interest" description="Disordered" evidence="11">
    <location>
        <begin position="300"/>
        <end position="325"/>
    </location>
</feature>
<dbReference type="PRINTS" id="PR00463">
    <property type="entry name" value="EP450I"/>
</dbReference>
<gene>
    <name evidence="13" type="ORF">RDB_LOCUS48466</name>
</gene>
<evidence type="ECO:0000256" key="11">
    <source>
        <dbReference type="SAM" id="MobiDB-lite"/>
    </source>
</evidence>
<accession>A0A8H3A259</accession>
<evidence type="ECO:0000256" key="6">
    <source>
        <dbReference type="ARBA" id="ARBA00023002"/>
    </source>
</evidence>
<evidence type="ECO:0000256" key="8">
    <source>
        <dbReference type="ARBA" id="ARBA00023033"/>
    </source>
</evidence>
<dbReference type="InterPro" id="IPR001128">
    <property type="entry name" value="Cyt_P450"/>
</dbReference>
<feature type="binding site" description="axial binding residue" evidence="9">
    <location>
        <position position="509"/>
    </location>
    <ligand>
        <name>heme</name>
        <dbReference type="ChEBI" id="CHEBI:30413"/>
    </ligand>
    <ligandPart>
        <name>Fe</name>
        <dbReference type="ChEBI" id="CHEBI:18248"/>
    </ligandPart>
</feature>
<comment type="caution">
    <text evidence="13">The sequence shown here is derived from an EMBL/GenBank/DDBJ whole genome shotgun (WGS) entry which is preliminary data.</text>
</comment>
<dbReference type="GO" id="GO:0020037">
    <property type="term" value="F:heme binding"/>
    <property type="evidence" value="ECO:0007669"/>
    <property type="project" value="InterPro"/>
</dbReference>
<feature type="transmembrane region" description="Helical" evidence="12">
    <location>
        <begin position="12"/>
        <end position="33"/>
    </location>
</feature>
<keyword evidence="5 9" id="KW-0479">Metal-binding</keyword>
<dbReference type="GO" id="GO:0004497">
    <property type="term" value="F:monooxygenase activity"/>
    <property type="evidence" value="ECO:0007669"/>
    <property type="project" value="UniProtKB-KW"/>
</dbReference>
<feature type="compositionally biased region" description="Acidic residues" evidence="11">
    <location>
        <begin position="301"/>
        <end position="315"/>
    </location>
</feature>
<evidence type="ECO:0000256" key="3">
    <source>
        <dbReference type="ARBA" id="ARBA00010617"/>
    </source>
</evidence>
<dbReference type="GO" id="GO:0016705">
    <property type="term" value="F:oxidoreductase activity, acting on paired donors, with incorporation or reduction of molecular oxygen"/>
    <property type="evidence" value="ECO:0007669"/>
    <property type="project" value="InterPro"/>
</dbReference>
<proteinExistence type="inferred from homology"/>
<dbReference type="PROSITE" id="PS00086">
    <property type="entry name" value="CYTOCHROME_P450"/>
    <property type="match status" value="1"/>
</dbReference>
<evidence type="ECO:0000256" key="1">
    <source>
        <dbReference type="ARBA" id="ARBA00001971"/>
    </source>
</evidence>
<dbReference type="Proteomes" id="UP000663846">
    <property type="component" value="Unassembled WGS sequence"/>
</dbReference>
<comment type="pathway">
    <text evidence="2">Secondary metabolite biosynthesis.</text>
</comment>
<evidence type="ECO:0000256" key="4">
    <source>
        <dbReference type="ARBA" id="ARBA00022617"/>
    </source>
</evidence>
<organism evidence="13 14">
    <name type="scientific">Rhizoctonia solani</name>
    <dbReference type="NCBI Taxonomy" id="456999"/>
    <lineage>
        <taxon>Eukaryota</taxon>
        <taxon>Fungi</taxon>
        <taxon>Dikarya</taxon>
        <taxon>Basidiomycota</taxon>
        <taxon>Agaricomycotina</taxon>
        <taxon>Agaricomycetes</taxon>
        <taxon>Cantharellales</taxon>
        <taxon>Ceratobasidiaceae</taxon>
        <taxon>Rhizoctonia</taxon>
    </lineage>
</organism>
<keyword evidence="6 10" id="KW-0560">Oxidoreductase</keyword>
<dbReference type="Gene3D" id="1.10.630.10">
    <property type="entry name" value="Cytochrome P450"/>
    <property type="match status" value="1"/>
</dbReference>
<keyword evidence="4 9" id="KW-0349">Heme</keyword>
<name>A0A8H3A259_9AGAM</name>
<dbReference type="AlphaFoldDB" id="A0A8H3A259"/>